<dbReference type="EMBL" id="KK914993">
    <property type="protein sequence ID" value="KDP25198.1"/>
    <property type="molecule type" value="Genomic_DNA"/>
</dbReference>
<feature type="transmembrane region" description="Helical" evidence="1">
    <location>
        <begin position="235"/>
        <end position="253"/>
    </location>
</feature>
<gene>
    <name evidence="2" type="ORF">JCGZ_20354</name>
</gene>
<reference evidence="2 3" key="1">
    <citation type="journal article" date="2014" name="PLoS ONE">
        <title>Global Analysis of Gene Expression Profiles in Physic Nut (Jatropha curcas L.) Seedlings Exposed to Salt Stress.</title>
        <authorList>
            <person name="Zhang L."/>
            <person name="Zhang C."/>
            <person name="Wu P."/>
            <person name="Chen Y."/>
            <person name="Li M."/>
            <person name="Jiang H."/>
            <person name="Wu G."/>
        </authorList>
    </citation>
    <scope>NUCLEOTIDE SEQUENCE [LARGE SCALE GENOMIC DNA]</scope>
    <source>
        <strain evidence="3">cv. GZQX0401</strain>
        <tissue evidence="2">Young leaves</tissue>
    </source>
</reference>
<dbReference type="PANTHER" id="PTHR37244:SF1">
    <property type="entry name" value="NADP-SPECIFIC GLUTAMATE DEHYDROGENASE"/>
    <property type="match status" value="1"/>
</dbReference>
<name>A0A067JQX4_JATCU</name>
<protein>
    <submittedName>
        <fullName evidence="2">Uncharacterized protein</fullName>
    </submittedName>
</protein>
<keyword evidence="1" id="KW-1133">Transmembrane helix</keyword>
<evidence type="ECO:0000313" key="2">
    <source>
        <dbReference type="EMBL" id="KDP25198.1"/>
    </source>
</evidence>
<keyword evidence="1" id="KW-0472">Membrane</keyword>
<dbReference type="AlphaFoldDB" id="A0A067JQX4"/>
<evidence type="ECO:0000313" key="3">
    <source>
        <dbReference type="Proteomes" id="UP000027138"/>
    </source>
</evidence>
<keyword evidence="3" id="KW-1185">Reference proteome</keyword>
<dbReference type="OrthoDB" id="1915921at2759"/>
<keyword evidence="1" id="KW-0812">Transmembrane</keyword>
<dbReference type="KEGG" id="jcu:105645576"/>
<sequence>MCRSTDTKLDGILPRGRNCLKIKAFFVRLKGFKSCKLLPPALTLLYLPRINGSELFVNGSKVRPDSAAFLTLHRAVNVKTKEGEAIFGSREQVWASGGVRFEVYSGDERALEGIFRKDEEDEWNLECKCGLDHEVAVHGGATEVAVAEEADVCVALEGHVALGGRVEMVSRRKKNRRIGFDRLEVIPEERENGVDESVNGCRDDCKYRESDGGGLEKSCESDYDLMEMDLEGVRWAVHVGLWVMCFGVGYLVSKASARSLRRLRLL</sequence>
<dbReference type="STRING" id="180498.A0A067JQX4"/>
<accession>A0A067JQX4</accession>
<evidence type="ECO:0000256" key="1">
    <source>
        <dbReference type="SAM" id="Phobius"/>
    </source>
</evidence>
<dbReference type="Proteomes" id="UP000027138">
    <property type="component" value="Unassembled WGS sequence"/>
</dbReference>
<organism evidence="2 3">
    <name type="scientific">Jatropha curcas</name>
    <name type="common">Barbados nut</name>
    <dbReference type="NCBI Taxonomy" id="180498"/>
    <lineage>
        <taxon>Eukaryota</taxon>
        <taxon>Viridiplantae</taxon>
        <taxon>Streptophyta</taxon>
        <taxon>Embryophyta</taxon>
        <taxon>Tracheophyta</taxon>
        <taxon>Spermatophyta</taxon>
        <taxon>Magnoliopsida</taxon>
        <taxon>eudicotyledons</taxon>
        <taxon>Gunneridae</taxon>
        <taxon>Pentapetalae</taxon>
        <taxon>rosids</taxon>
        <taxon>fabids</taxon>
        <taxon>Malpighiales</taxon>
        <taxon>Euphorbiaceae</taxon>
        <taxon>Crotonoideae</taxon>
        <taxon>Jatropheae</taxon>
        <taxon>Jatropha</taxon>
    </lineage>
</organism>
<proteinExistence type="predicted"/>
<dbReference type="PANTHER" id="PTHR37244">
    <property type="entry name" value="NADP-SPECIFIC GLUTAMATE DEHYDROGENASE"/>
    <property type="match status" value="1"/>
</dbReference>